<organism evidence="3 4">
    <name type="scientific">Mycolicibacillus koreensis</name>
    <dbReference type="NCBI Taxonomy" id="1069220"/>
    <lineage>
        <taxon>Bacteria</taxon>
        <taxon>Bacillati</taxon>
        <taxon>Actinomycetota</taxon>
        <taxon>Actinomycetes</taxon>
        <taxon>Mycobacteriales</taxon>
        <taxon>Mycobacteriaceae</taxon>
        <taxon>Mycolicibacillus</taxon>
    </lineage>
</organism>
<dbReference type="InterPro" id="IPR007712">
    <property type="entry name" value="RelE/ParE_toxin"/>
</dbReference>
<protein>
    <submittedName>
        <fullName evidence="3">Uncharacterized protein</fullName>
    </submittedName>
</protein>
<dbReference type="SUPFAM" id="SSF143011">
    <property type="entry name" value="RelE-like"/>
    <property type="match status" value="1"/>
</dbReference>
<dbReference type="Proteomes" id="UP000193577">
    <property type="component" value="Unassembled WGS sequence"/>
</dbReference>
<keyword evidence="2" id="KW-1277">Toxin-antitoxin system</keyword>
<name>A0A7I7SFD7_9MYCO</name>
<evidence type="ECO:0000256" key="1">
    <source>
        <dbReference type="ARBA" id="ARBA00006226"/>
    </source>
</evidence>
<dbReference type="PANTHER" id="PTHR35601:SF1">
    <property type="entry name" value="TOXIN RELE"/>
    <property type="match status" value="1"/>
</dbReference>
<accession>A0A7I7SFD7</accession>
<comment type="caution">
    <text evidence="3">The sequence shown here is derived from an EMBL/GenBank/DDBJ whole genome shotgun (WGS) entry which is preliminary data.</text>
</comment>
<keyword evidence="4" id="KW-1185">Reference proteome</keyword>
<sequence length="137" mass="15936">MLADYERLHEHADIVDALRLQTIRSTDFRSLFPQPVDVGDARPARRGRRVGCRVVKVAFHPDVLKQLQCLPRETFETALQRIIGLAHDPRPNDAKKLIGAHDDWRIRFGQYRIVYEINDAEQTIIIFTVAKRSDTYR</sequence>
<dbReference type="PANTHER" id="PTHR35601">
    <property type="entry name" value="TOXIN RELE"/>
    <property type="match status" value="1"/>
</dbReference>
<proteinExistence type="inferred from homology"/>
<dbReference type="OrthoDB" id="5326046at2"/>
<evidence type="ECO:0000313" key="4">
    <source>
        <dbReference type="Proteomes" id="UP000193577"/>
    </source>
</evidence>
<reference evidence="3 4" key="1">
    <citation type="submission" date="2017-04" db="EMBL/GenBank/DDBJ databases">
        <title>The new phylogeny of genus Mycobacterium.</title>
        <authorList>
            <person name="Tortoli E."/>
            <person name="Trovato A."/>
            <person name="Cirillo D.M."/>
        </authorList>
    </citation>
    <scope>NUCLEOTIDE SEQUENCE [LARGE SCALE GENOMIC DNA]</scope>
    <source>
        <strain evidence="3 4">KCTC 19819</strain>
    </source>
</reference>
<evidence type="ECO:0000256" key="2">
    <source>
        <dbReference type="ARBA" id="ARBA00022649"/>
    </source>
</evidence>
<evidence type="ECO:0000313" key="3">
    <source>
        <dbReference type="EMBL" id="OSC35710.1"/>
    </source>
</evidence>
<comment type="similarity">
    <text evidence="1">Belongs to the RelE toxin family.</text>
</comment>
<dbReference type="AlphaFoldDB" id="A0A7I7SFD7"/>
<dbReference type="Pfam" id="PF05016">
    <property type="entry name" value="ParE_toxin"/>
    <property type="match status" value="1"/>
</dbReference>
<gene>
    <name evidence="3" type="ORF">B8W67_01110</name>
</gene>
<dbReference type="RefSeq" id="WP_085301906.1">
    <property type="nucleotide sequence ID" value="NZ_AP022594.1"/>
</dbReference>
<dbReference type="Gene3D" id="3.30.2310.20">
    <property type="entry name" value="RelE-like"/>
    <property type="match status" value="1"/>
</dbReference>
<dbReference type="InterPro" id="IPR035093">
    <property type="entry name" value="RelE/ParE_toxin_dom_sf"/>
</dbReference>
<dbReference type="EMBL" id="NCXO01000002">
    <property type="protein sequence ID" value="OSC35710.1"/>
    <property type="molecule type" value="Genomic_DNA"/>
</dbReference>